<comment type="caution">
    <text evidence="4">The sequence shown here is derived from an EMBL/GenBank/DDBJ whole genome shotgun (WGS) entry which is preliminary data.</text>
</comment>
<dbReference type="SMART" id="SM00641">
    <property type="entry name" value="Glyco_25"/>
    <property type="match status" value="1"/>
</dbReference>
<keyword evidence="5" id="KW-1185">Reference proteome</keyword>
<name>A0A839E488_9PSEU</name>
<dbReference type="SUPFAM" id="SSF51445">
    <property type="entry name" value="(Trans)glycosidases"/>
    <property type="match status" value="1"/>
</dbReference>
<dbReference type="InterPro" id="IPR002053">
    <property type="entry name" value="Glyco_hydro_25"/>
</dbReference>
<dbReference type="CDD" id="cd00599">
    <property type="entry name" value="GH25_muramidase"/>
    <property type="match status" value="1"/>
</dbReference>
<dbReference type="GO" id="GO:0009253">
    <property type="term" value="P:peptidoglycan catabolic process"/>
    <property type="evidence" value="ECO:0007669"/>
    <property type="project" value="InterPro"/>
</dbReference>
<evidence type="ECO:0000313" key="5">
    <source>
        <dbReference type="Proteomes" id="UP000569329"/>
    </source>
</evidence>
<accession>A0A839E488</accession>
<dbReference type="GO" id="GO:0016998">
    <property type="term" value="P:cell wall macromolecule catabolic process"/>
    <property type="evidence" value="ECO:0007669"/>
    <property type="project" value="InterPro"/>
</dbReference>
<dbReference type="PANTHER" id="PTHR34135:SF2">
    <property type="entry name" value="LYSOZYME"/>
    <property type="match status" value="1"/>
</dbReference>
<dbReference type="Pfam" id="PF01183">
    <property type="entry name" value="Glyco_hydro_25"/>
    <property type="match status" value="1"/>
</dbReference>
<dbReference type="GO" id="GO:0003796">
    <property type="term" value="F:lysozyme activity"/>
    <property type="evidence" value="ECO:0007669"/>
    <property type="project" value="InterPro"/>
</dbReference>
<protein>
    <submittedName>
        <fullName evidence="4">GH25 family lysozyme M1 (1,4-beta-N-acetylmuramidase)</fullName>
    </submittedName>
</protein>
<dbReference type="Proteomes" id="UP000569329">
    <property type="component" value="Unassembled WGS sequence"/>
</dbReference>
<evidence type="ECO:0000256" key="3">
    <source>
        <dbReference type="ARBA" id="ARBA00023295"/>
    </source>
</evidence>
<organism evidence="4 5">
    <name type="scientific">Halosaccharopolyspora lacisalsi</name>
    <dbReference type="NCBI Taxonomy" id="1000566"/>
    <lineage>
        <taxon>Bacteria</taxon>
        <taxon>Bacillati</taxon>
        <taxon>Actinomycetota</taxon>
        <taxon>Actinomycetes</taxon>
        <taxon>Pseudonocardiales</taxon>
        <taxon>Pseudonocardiaceae</taxon>
        <taxon>Halosaccharopolyspora</taxon>
    </lineage>
</organism>
<gene>
    <name evidence="4" type="ORF">FHX42_004792</name>
</gene>
<dbReference type="EMBL" id="JACGWZ010000008">
    <property type="protein sequence ID" value="MBA8827396.1"/>
    <property type="molecule type" value="Genomic_DNA"/>
</dbReference>
<sequence>MIFGTDISHHQGTFDMHRAKAESFEFVFMKATQGSGFVDSRFAANLDSARAAGLLVAAYHYQQGSDGAQAQVDNISAVVPTDVPVILDVEADSGDTALTADIMGRLRAAGYSMPLLYLPPWYWEQIGSPDLSGFPPLWKSRYPDNDPGYASEIYQRVPEHYWNGYGGGHVAVLQFTSKATIAGQQPVDANAYKGTTEELAQLLGEADMTPEQDAMLRRIEHELLGPRGSEGQIAGWGTALGPRTVVAMLLDLHTSMHEPRPSRVPGGSETLVPLTDAIRDTNGVVYQLPARTAAQLGAGGGVDRASVDGALRPVISEAVTEALGADSAQHEAVVDAVTARLAGAVDSPQQSESEA</sequence>
<dbReference type="InterPro" id="IPR017853">
    <property type="entry name" value="GH"/>
</dbReference>
<dbReference type="Gene3D" id="3.20.20.80">
    <property type="entry name" value="Glycosidases"/>
    <property type="match status" value="1"/>
</dbReference>
<evidence type="ECO:0000313" key="4">
    <source>
        <dbReference type="EMBL" id="MBA8827396.1"/>
    </source>
</evidence>
<dbReference type="AlphaFoldDB" id="A0A839E488"/>
<comment type="similarity">
    <text evidence="1">Belongs to the glycosyl hydrolase 25 family.</text>
</comment>
<dbReference type="PROSITE" id="PS51904">
    <property type="entry name" value="GLYCOSYL_HYDROL_F25_2"/>
    <property type="match status" value="1"/>
</dbReference>
<evidence type="ECO:0000256" key="1">
    <source>
        <dbReference type="ARBA" id="ARBA00010646"/>
    </source>
</evidence>
<keyword evidence="3" id="KW-0326">Glycosidase</keyword>
<evidence type="ECO:0000256" key="2">
    <source>
        <dbReference type="ARBA" id="ARBA00022801"/>
    </source>
</evidence>
<dbReference type="RefSeq" id="WP_235987823.1">
    <property type="nucleotide sequence ID" value="NZ_JACGWZ010000008.1"/>
</dbReference>
<keyword evidence="2" id="KW-0378">Hydrolase</keyword>
<dbReference type="PANTHER" id="PTHR34135">
    <property type="entry name" value="LYSOZYME"/>
    <property type="match status" value="1"/>
</dbReference>
<dbReference type="InterPro" id="IPR018077">
    <property type="entry name" value="Glyco_hydro_fam25_subgr"/>
</dbReference>
<proteinExistence type="inferred from homology"/>
<reference evidence="4 5" key="1">
    <citation type="submission" date="2020-07" db="EMBL/GenBank/DDBJ databases">
        <title>Sequencing the genomes of 1000 actinobacteria strains.</title>
        <authorList>
            <person name="Klenk H.-P."/>
        </authorList>
    </citation>
    <scope>NUCLEOTIDE SEQUENCE [LARGE SCALE GENOMIC DNA]</scope>
    <source>
        <strain evidence="4 5">DSM 45975</strain>
    </source>
</reference>
<dbReference type="GO" id="GO:0016052">
    <property type="term" value="P:carbohydrate catabolic process"/>
    <property type="evidence" value="ECO:0007669"/>
    <property type="project" value="TreeGrafter"/>
</dbReference>